<comment type="caution">
    <text evidence="2">The sequence shown here is derived from an EMBL/GenBank/DDBJ whole genome shotgun (WGS) entry which is preliminary data.</text>
</comment>
<keyword evidence="3" id="KW-1185">Reference proteome</keyword>
<gene>
    <name evidence="2" type="ORF">NEOCIP111885_04477</name>
</gene>
<accession>A0A9C7GDQ2</accession>
<protein>
    <recommendedName>
        <fullName evidence="4">Secreted protein</fullName>
    </recommendedName>
</protein>
<evidence type="ECO:0000313" key="2">
    <source>
        <dbReference type="EMBL" id="CAG9610701.1"/>
    </source>
</evidence>
<dbReference type="Proteomes" id="UP000789845">
    <property type="component" value="Unassembled WGS sequence"/>
</dbReference>
<evidence type="ECO:0000313" key="3">
    <source>
        <dbReference type="Proteomes" id="UP000789845"/>
    </source>
</evidence>
<dbReference type="EMBL" id="CAKJTG010000048">
    <property type="protein sequence ID" value="CAG9610701.1"/>
    <property type="molecule type" value="Genomic_DNA"/>
</dbReference>
<evidence type="ECO:0008006" key="4">
    <source>
        <dbReference type="Google" id="ProtNLM"/>
    </source>
</evidence>
<sequence length="300" mass="33688">MKKWAISAVVYLLVVTGGYYTYASFTGAEPEKANHATMDEQHNTESEHMDNSKEEEHGDSHTEHEETSGNSEEGNHENSHSEHEVTAGSSEVLPVITEENGDIVITLKDQNGDAVSNLEVNHEKLMHLIVVSTDLGVYKHLHPVSNQPGIFKLKHGLEDGEYKLFVDVKPKDLSYEVQPIELMIGNSSEGHHHGALSLDKELMKQVDNHKVTLEPTSLSANEEIQLNFDLHGETPEQYLGALGHVVILDEKAQNYIHVHPLEGKEPVFQTKFSKPGIYKIWSEFQFDGEVFVFPYVVEIK</sequence>
<evidence type="ECO:0000256" key="1">
    <source>
        <dbReference type="SAM" id="MobiDB-lite"/>
    </source>
</evidence>
<dbReference type="AlphaFoldDB" id="A0A9C7GDQ2"/>
<reference evidence="2" key="1">
    <citation type="submission" date="2021-10" db="EMBL/GenBank/DDBJ databases">
        <authorList>
            <person name="Criscuolo A."/>
        </authorList>
    </citation>
    <scope>NUCLEOTIDE SEQUENCE</scope>
    <source>
        <strain evidence="2">CIP111885</strain>
    </source>
</reference>
<feature type="region of interest" description="Disordered" evidence="1">
    <location>
        <begin position="33"/>
        <end position="92"/>
    </location>
</feature>
<name>A0A9C7GDQ2_9BACI</name>
<feature type="compositionally biased region" description="Basic and acidic residues" evidence="1">
    <location>
        <begin position="33"/>
        <end position="85"/>
    </location>
</feature>
<proteinExistence type="predicted"/>
<organism evidence="2 3">
    <name type="scientific">Pseudoneobacillus rhizosphaerae</name>
    <dbReference type="NCBI Taxonomy" id="2880968"/>
    <lineage>
        <taxon>Bacteria</taxon>
        <taxon>Bacillati</taxon>
        <taxon>Bacillota</taxon>
        <taxon>Bacilli</taxon>
        <taxon>Bacillales</taxon>
        <taxon>Bacillaceae</taxon>
        <taxon>Pseudoneobacillus</taxon>
    </lineage>
</organism>
<dbReference type="RefSeq" id="WP_230499063.1">
    <property type="nucleotide sequence ID" value="NZ_CAKJTG010000048.1"/>
</dbReference>